<dbReference type="GeneID" id="54473499"/>
<organism evidence="2 3">
    <name type="scientific">Neohortaea acidophila</name>
    <dbReference type="NCBI Taxonomy" id="245834"/>
    <lineage>
        <taxon>Eukaryota</taxon>
        <taxon>Fungi</taxon>
        <taxon>Dikarya</taxon>
        <taxon>Ascomycota</taxon>
        <taxon>Pezizomycotina</taxon>
        <taxon>Dothideomycetes</taxon>
        <taxon>Dothideomycetidae</taxon>
        <taxon>Mycosphaerellales</taxon>
        <taxon>Teratosphaeriaceae</taxon>
        <taxon>Neohortaea</taxon>
    </lineage>
</organism>
<dbReference type="AlphaFoldDB" id="A0A6A6Q790"/>
<feature type="signal peptide" evidence="1">
    <location>
        <begin position="1"/>
        <end position="32"/>
    </location>
</feature>
<gene>
    <name evidence="2" type="ORF">BDY17DRAFT_290357</name>
</gene>
<sequence length="88" mass="9677">MHIARLCVSLSSSFLPPLFFPFVLLILSPAHASPYVLHQSITILKREKQSNGARIICGRCGCDGTESVMALGCERVERSPPFSDWSIS</sequence>
<evidence type="ECO:0000313" key="3">
    <source>
        <dbReference type="Proteomes" id="UP000799767"/>
    </source>
</evidence>
<evidence type="ECO:0000256" key="1">
    <source>
        <dbReference type="SAM" id="SignalP"/>
    </source>
</evidence>
<dbReference type="Proteomes" id="UP000799767">
    <property type="component" value="Unassembled WGS sequence"/>
</dbReference>
<dbReference type="EMBL" id="MU001631">
    <property type="protein sequence ID" value="KAF2488175.1"/>
    <property type="molecule type" value="Genomic_DNA"/>
</dbReference>
<feature type="chain" id="PRO_5025519190" description="Secreted protein" evidence="1">
    <location>
        <begin position="33"/>
        <end position="88"/>
    </location>
</feature>
<evidence type="ECO:0008006" key="4">
    <source>
        <dbReference type="Google" id="ProtNLM"/>
    </source>
</evidence>
<dbReference type="RefSeq" id="XP_033594744.1">
    <property type="nucleotide sequence ID" value="XM_033732497.1"/>
</dbReference>
<name>A0A6A6Q790_9PEZI</name>
<protein>
    <recommendedName>
        <fullName evidence="4">Secreted protein</fullName>
    </recommendedName>
</protein>
<keyword evidence="1" id="KW-0732">Signal</keyword>
<proteinExistence type="predicted"/>
<evidence type="ECO:0000313" key="2">
    <source>
        <dbReference type="EMBL" id="KAF2488175.1"/>
    </source>
</evidence>
<accession>A0A6A6Q790</accession>
<keyword evidence="3" id="KW-1185">Reference proteome</keyword>
<reference evidence="2" key="1">
    <citation type="journal article" date="2020" name="Stud. Mycol.">
        <title>101 Dothideomycetes genomes: a test case for predicting lifestyles and emergence of pathogens.</title>
        <authorList>
            <person name="Haridas S."/>
            <person name="Albert R."/>
            <person name="Binder M."/>
            <person name="Bloem J."/>
            <person name="Labutti K."/>
            <person name="Salamov A."/>
            <person name="Andreopoulos B."/>
            <person name="Baker S."/>
            <person name="Barry K."/>
            <person name="Bills G."/>
            <person name="Bluhm B."/>
            <person name="Cannon C."/>
            <person name="Castanera R."/>
            <person name="Culley D."/>
            <person name="Daum C."/>
            <person name="Ezra D."/>
            <person name="Gonzalez J."/>
            <person name="Henrissat B."/>
            <person name="Kuo A."/>
            <person name="Liang C."/>
            <person name="Lipzen A."/>
            <person name="Lutzoni F."/>
            <person name="Magnuson J."/>
            <person name="Mondo S."/>
            <person name="Nolan M."/>
            <person name="Ohm R."/>
            <person name="Pangilinan J."/>
            <person name="Park H.-J."/>
            <person name="Ramirez L."/>
            <person name="Alfaro M."/>
            <person name="Sun H."/>
            <person name="Tritt A."/>
            <person name="Yoshinaga Y."/>
            <person name="Zwiers L.-H."/>
            <person name="Turgeon B."/>
            <person name="Goodwin S."/>
            <person name="Spatafora J."/>
            <person name="Crous P."/>
            <person name="Grigoriev I."/>
        </authorList>
    </citation>
    <scope>NUCLEOTIDE SEQUENCE</scope>
    <source>
        <strain evidence="2">CBS 113389</strain>
    </source>
</reference>